<keyword evidence="1" id="KW-0863">Zinc-finger</keyword>
<dbReference type="SMART" id="SM00343">
    <property type="entry name" value="ZnF_C2HC"/>
    <property type="match status" value="2"/>
</dbReference>
<protein>
    <submittedName>
        <fullName evidence="3">Putative 50 kDa protein in type I retrotransposable element R1DM</fullName>
    </submittedName>
</protein>
<dbReference type="Gene3D" id="4.10.60.10">
    <property type="entry name" value="Zinc finger, CCHC-type"/>
    <property type="match status" value="1"/>
</dbReference>
<feature type="non-terminal residue" evidence="3">
    <location>
        <position position="1"/>
    </location>
</feature>
<dbReference type="EMBL" id="GBHO01036486">
    <property type="protein sequence ID" value="JAG07118.1"/>
    <property type="molecule type" value="Transcribed_RNA"/>
</dbReference>
<dbReference type="GO" id="GO:0003676">
    <property type="term" value="F:nucleic acid binding"/>
    <property type="evidence" value="ECO:0007669"/>
    <property type="project" value="InterPro"/>
</dbReference>
<dbReference type="AlphaFoldDB" id="A0A0A9WKW8"/>
<gene>
    <name evidence="3" type="primary">Y1R1_1</name>
    <name evidence="3" type="ORF">CM83_5145</name>
</gene>
<accession>A0A0A9WKW8</accession>
<dbReference type="InterPro" id="IPR036875">
    <property type="entry name" value="Znf_CCHC_sf"/>
</dbReference>
<dbReference type="InterPro" id="IPR001878">
    <property type="entry name" value="Znf_CCHC"/>
</dbReference>
<dbReference type="SUPFAM" id="SSF57756">
    <property type="entry name" value="Retrovirus zinc finger-like domains"/>
    <property type="match status" value="1"/>
</dbReference>
<feature type="domain" description="CCHC-type" evidence="2">
    <location>
        <begin position="39"/>
        <end position="54"/>
    </location>
</feature>
<keyword evidence="1" id="KW-0862">Zinc</keyword>
<evidence type="ECO:0000256" key="1">
    <source>
        <dbReference type="PROSITE-ProRule" id="PRU00047"/>
    </source>
</evidence>
<sequence length="120" mass="13624">RYNVVLEVEHTMRTRLMGEGKVYISWFRCGVEDFTDVLKCYRCGIIGHIARECRTCGENEKCCRICTDKTHIQRDCPNKARPVCGACREMKMEHSHVGGTGGCSAYRRAVADRLAITNYG</sequence>
<dbReference type="PROSITE" id="PS50158">
    <property type="entry name" value="ZF_CCHC"/>
    <property type="match status" value="1"/>
</dbReference>
<name>A0A0A9WKW8_LYGHE</name>
<evidence type="ECO:0000259" key="2">
    <source>
        <dbReference type="PROSITE" id="PS50158"/>
    </source>
</evidence>
<reference evidence="3" key="1">
    <citation type="journal article" date="2014" name="PLoS ONE">
        <title>Transcriptome-Based Identification of ABC Transporters in the Western Tarnished Plant Bug Lygus hesperus.</title>
        <authorList>
            <person name="Hull J.J."/>
            <person name="Chaney K."/>
            <person name="Geib S.M."/>
            <person name="Fabrick J.A."/>
            <person name="Brent C.S."/>
            <person name="Walsh D."/>
            <person name="Lavine L.C."/>
        </authorList>
    </citation>
    <scope>NUCLEOTIDE SEQUENCE</scope>
</reference>
<dbReference type="Pfam" id="PF00098">
    <property type="entry name" value="zf-CCHC"/>
    <property type="match status" value="1"/>
</dbReference>
<organism evidence="3">
    <name type="scientific">Lygus hesperus</name>
    <name type="common">Western plant bug</name>
    <dbReference type="NCBI Taxonomy" id="30085"/>
    <lineage>
        <taxon>Eukaryota</taxon>
        <taxon>Metazoa</taxon>
        <taxon>Ecdysozoa</taxon>
        <taxon>Arthropoda</taxon>
        <taxon>Hexapoda</taxon>
        <taxon>Insecta</taxon>
        <taxon>Pterygota</taxon>
        <taxon>Neoptera</taxon>
        <taxon>Paraneoptera</taxon>
        <taxon>Hemiptera</taxon>
        <taxon>Heteroptera</taxon>
        <taxon>Panheteroptera</taxon>
        <taxon>Cimicomorpha</taxon>
        <taxon>Miridae</taxon>
        <taxon>Mirini</taxon>
        <taxon>Lygus</taxon>
    </lineage>
</organism>
<dbReference type="GO" id="GO:0008270">
    <property type="term" value="F:zinc ion binding"/>
    <property type="evidence" value="ECO:0007669"/>
    <property type="project" value="UniProtKB-KW"/>
</dbReference>
<evidence type="ECO:0000313" key="3">
    <source>
        <dbReference type="EMBL" id="JAG07118.1"/>
    </source>
</evidence>
<proteinExistence type="predicted"/>
<keyword evidence="1" id="KW-0479">Metal-binding</keyword>
<reference evidence="3" key="2">
    <citation type="submission" date="2014-07" db="EMBL/GenBank/DDBJ databases">
        <authorList>
            <person name="Hull J."/>
        </authorList>
    </citation>
    <scope>NUCLEOTIDE SEQUENCE</scope>
</reference>